<evidence type="ECO:0000313" key="2">
    <source>
        <dbReference type="Proteomes" id="UP000837857"/>
    </source>
</evidence>
<reference evidence="1" key="1">
    <citation type="submission" date="2022-03" db="EMBL/GenBank/DDBJ databases">
        <authorList>
            <person name="Martin H S."/>
        </authorList>
    </citation>
    <scope>NUCLEOTIDE SEQUENCE</scope>
</reference>
<name>A0ABN8HLP7_9NEOP</name>
<organism evidence="1 2">
    <name type="scientific">Iphiclides podalirius</name>
    <name type="common">scarce swallowtail</name>
    <dbReference type="NCBI Taxonomy" id="110791"/>
    <lineage>
        <taxon>Eukaryota</taxon>
        <taxon>Metazoa</taxon>
        <taxon>Ecdysozoa</taxon>
        <taxon>Arthropoda</taxon>
        <taxon>Hexapoda</taxon>
        <taxon>Insecta</taxon>
        <taxon>Pterygota</taxon>
        <taxon>Neoptera</taxon>
        <taxon>Endopterygota</taxon>
        <taxon>Lepidoptera</taxon>
        <taxon>Glossata</taxon>
        <taxon>Ditrysia</taxon>
        <taxon>Papilionoidea</taxon>
        <taxon>Papilionidae</taxon>
        <taxon>Papilioninae</taxon>
        <taxon>Iphiclides</taxon>
    </lineage>
</organism>
<sequence length="102" mass="11545">MHHSVDRLLNSIKRRRRGAGIAELRHDPFLERSGRVWKLHLVYHELAGSTIIASDGVIDASVVGCQRTTSAKAKVLLAWHLERHLRITLKRCCKQSVLNSSL</sequence>
<dbReference type="Proteomes" id="UP000837857">
    <property type="component" value="Chromosome 1"/>
</dbReference>
<feature type="non-terminal residue" evidence="1">
    <location>
        <position position="102"/>
    </location>
</feature>
<keyword evidence="2" id="KW-1185">Reference proteome</keyword>
<accession>A0ABN8HLP7</accession>
<evidence type="ECO:0000313" key="1">
    <source>
        <dbReference type="EMBL" id="CAH2036025.1"/>
    </source>
</evidence>
<protein>
    <submittedName>
        <fullName evidence="1">Uncharacterized protein</fullName>
    </submittedName>
</protein>
<gene>
    <name evidence="1" type="ORF">IPOD504_LOCUS811</name>
</gene>
<dbReference type="EMBL" id="OW152813">
    <property type="protein sequence ID" value="CAH2036025.1"/>
    <property type="molecule type" value="Genomic_DNA"/>
</dbReference>
<proteinExistence type="predicted"/>